<feature type="compositionally biased region" description="Polar residues" evidence="17">
    <location>
        <begin position="407"/>
        <end position="430"/>
    </location>
</feature>
<dbReference type="InterPro" id="IPR010294">
    <property type="entry name" value="ADAMTS_spacer1"/>
</dbReference>
<feature type="compositionally biased region" description="Polar residues" evidence="17">
    <location>
        <begin position="184"/>
        <end position="194"/>
    </location>
</feature>
<feature type="compositionally biased region" description="Polar residues" evidence="17">
    <location>
        <begin position="224"/>
        <end position="237"/>
    </location>
</feature>
<feature type="chain" id="PRO_5035892018" evidence="18">
    <location>
        <begin position="26"/>
        <end position="1365"/>
    </location>
</feature>
<feature type="binding site" evidence="14">
    <location>
        <position position="515"/>
    </location>
    <ligand>
        <name>Ca(2+)</name>
        <dbReference type="ChEBI" id="CHEBI:29108"/>
        <label>1</label>
    </ligand>
</feature>
<evidence type="ECO:0000256" key="8">
    <source>
        <dbReference type="ARBA" id="ARBA00022801"/>
    </source>
</evidence>
<dbReference type="InterPro" id="IPR001590">
    <property type="entry name" value="Peptidase_M12B"/>
</dbReference>
<comment type="caution">
    <text evidence="16">Lacks conserved residue(s) required for the propagation of feature annotation.</text>
</comment>
<dbReference type="Pfam" id="PF17771">
    <property type="entry name" value="ADAMTS_CR_2"/>
    <property type="match status" value="1"/>
</dbReference>
<dbReference type="GO" id="GO:0004222">
    <property type="term" value="F:metalloendopeptidase activity"/>
    <property type="evidence" value="ECO:0007669"/>
    <property type="project" value="InterPro"/>
</dbReference>
<evidence type="ECO:0000256" key="2">
    <source>
        <dbReference type="ARBA" id="ARBA00022525"/>
    </source>
</evidence>
<evidence type="ECO:0000256" key="9">
    <source>
        <dbReference type="ARBA" id="ARBA00022833"/>
    </source>
</evidence>
<comment type="subcellular location">
    <subcellularLocation>
        <location evidence="1">Secreted</location>
        <location evidence="1">Extracellular space</location>
        <location evidence="1">Extracellular matrix</location>
    </subcellularLocation>
</comment>
<organism evidence="20 21">
    <name type="scientific">Mytilus edulis</name>
    <name type="common">Blue mussel</name>
    <dbReference type="NCBI Taxonomy" id="6550"/>
    <lineage>
        <taxon>Eukaryota</taxon>
        <taxon>Metazoa</taxon>
        <taxon>Spiralia</taxon>
        <taxon>Lophotrochozoa</taxon>
        <taxon>Mollusca</taxon>
        <taxon>Bivalvia</taxon>
        <taxon>Autobranchia</taxon>
        <taxon>Pteriomorphia</taxon>
        <taxon>Mytilida</taxon>
        <taxon>Mytiloidea</taxon>
        <taxon>Mytilidae</taxon>
        <taxon>Mytilinae</taxon>
        <taxon>Mytilus</taxon>
    </lineage>
</organism>
<dbReference type="FunFam" id="2.60.120.830:FF:000001">
    <property type="entry name" value="A disintegrin and metalloproteinase with thrombospondin motifs 1"/>
    <property type="match status" value="1"/>
</dbReference>
<dbReference type="SMART" id="SM00209">
    <property type="entry name" value="TSP1"/>
    <property type="match status" value="5"/>
</dbReference>
<dbReference type="Gene3D" id="3.40.390.10">
    <property type="entry name" value="Collagenase (Catalytic Domain)"/>
    <property type="match status" value="1"/>
</dbReference>
<evidence type="ECO:0000256" key="7">
    <source>
        <dbReference type="ARBA" id="ARBA00022737"/>
    </source>
</evidence>
<feature type="compositionally biased region" description="Polar residues" evidence="17">
    <location>
        <begin position="300"/>
        <end position="314"/>
    </location>
</feature>
<keyword evidence="3" id="KW-0272">Extracellular matrix</keyword>
<name>A0A8S3TS86_MYTED</name>
<feature type="binding site" evidence="14">
    <location>
        <position position="712"/>
    </location>
    <ligand>
        <name>Ca(2+)</name>
        <dbReference type="ChEBI" id="CHEBI:29108"/>
        <label>1</label>
    </ligand>
</feature>
<dbReference type="InterPro" id="IPR036383">
    <property type="entry name" value="TSP1_rpt_sf"/>
</dbReference>
<keyword evidence="9 14" id="KW-0862">Zinc</keyword>
<feature type="binding site" evidence="14 16">
    <location>
        <position position="655"/>
    </location>
    <ligand>
        <name>Zn(2+)</name>
        <dbReference type="ChEBI" id="CHEBI:29105"/>
        <note>catalytic</note>
    </ligand>
</feature>
<dbReference type="GO" id="GO:0006508">
    <property type="term" value="P:proteolysis"/>
    <property type="evidence" value="ECO:0007669"/>
    <property type="project" value="UniProtKB-KW"/>
</dbReference>
<feature type="compositionally biased region" description="Basic and acidic residues" evidence="17">
    <location>
        <begin position="331"/>
        <end position="406"/>
    </location>
</feature>
<dbReference type="FunFam" id="3.40.390.10:FF:000001">
    <property type="entry name" value="A disintegrin and metalloproteinase with thrombospondin motifs 1"/>
    <property type="match status" value="1"/>
</dbReference>
<feature type="region of interest" description="Disordered" evidence="17">
    <location>
        <begin position="165"/>
        <end position="508"/>
    </location>
</feature>
<feature type="disulfide bond" evidence="15">
    <location>
        <begin position="672"/>
        <end position="696"/>
    </location>
</feature>
<dbReference type="PANTHER" id="PTHR13723">
    <property type="entry name" value="ADAMTS A DISINTEGRIN AND METALLOPROTEASE WITH THROMBOSPONDIN MOTIFS PROTEASE"/>
    <property type="match status" value="1"/>
</dbReference>
<dbReference type="Pfam" id="PF19030">
    <property type="entry name" value="TSP1_ADAMTS"/>
    <property type="match status" value="3"/>
</dbReference>
<evidence type="ECO:0000256" key="11">
    <source>
        <dbReference type="ARBA" id="ARBA00023157"/>
    </source>
</evidence>
<dbReference type="Pfam" id="PF01421">
    <property type="entry name" value="Reprolysin"/>
    <property type="match status" value="1"/>
</dbReference>
<evidence type="ECO:0000256" key="18">
    <source>
        <dbReference type="SAM" id="SignalP"/>
    </source>
</evidence>
<comment type="caution">
    <text evidence="20">The sequence shown here is derived from an EMBL/GenBank/DDBJ whole genome shotgun (WGS) entry which is preliminary data.</text>
</comment>
<gene>
    <name evidence="20" type="ORF">MEDL_49087</name>
</gene>
<feature type="disulfide bond" evidence="15">
    <location>
        <begin position="740"/>
        <end position="765"/>
    </location>
</feature>
<dbReference type="Gene3D" id="2.60.120.830">
    <property type="match status" value="1"/>
</dbReference>
<dbReference type="InterPro" id="IPR050439">
    <property type="entry name" value="ADAMTS_ADAMTS-like"/>
</dbReference>
<dbReference type="Gene3D" id="3.40.1620.60">
    <property type="match status" value="1"/>
</dbReference>
<feature type="binding site" evidence="14 16">
    <location>
        <position position="659"/>
    </location>
    <ligand>
        <name>Zn(2+)</name>
        <dbReference type="ChEBI" id="CHEBI:29105"/>
        <note>catalytic</note>
    </ligand>
</feature>
<dbReference type="InterPro" id="IPR024079">
    <property type="entry name" value="MetalloPept_cat_dom_sf"/>
</dbReference>
<feature type="disulfide bond" evidence="15">
    <location>
        <begin position="751"/>
        <end position="772"/>
    </location>
</feature>
<dbReference type="InterPro" id="IPR002870">
    <property type="entry name" value="Peptidase_M12B_N"/>
</dbReference>
<dbReference type="InterPro" id="IPR000884">
    <property type="entry name" value="TSP1_rpt"/>
</dbReference>
<feature type="disulfide bond" evidence="15">
    <location>
        <begin position="820"/>
        <end position="857"/>
    </location>
</feature>
<evidence type="ECO:0000256" key="17">
    <source>
        <dbReference type="SAM" id="MobiDB-lite"/>
    </source>
</evidence>
<feature type="active site" evidence="13 16">
    <location>
        <position position="656"/>
    </location>
</feature>
<evidence type="ECO:0000313" key="21">
    <source>
        <dbReference type="Proteomes" id="UP000683360"/>
    </source>
</evidence>
<evidence type="ECO:0000256" key="15">
    <source>
        <dbReference type="PIRSR" id="PIRSR613273-3"/>
    </source>
</evidence>
<dbReference type="InterPro" id="IPR045371">
    <property type="entry name" value="ADAMTS_CR_3"/>
</dbReference>
<dbReference type="Pfam" id="PF01562">
    <property type="entry name" value="Pep_M12B_propep"/>
    <property type="match status" value="1"/>
</dbReference>
<dbReference type="InterPro" id="IPR013273">
    <property type="entry name" value="ADAMTS/ADAMTS-like"/>
</dbReference>
<feature type="disulfide bond" evidence="15">
    <location>
        <begin position="588"/>
        <end position="639"/>
    </location>
</feature>
<protein>
    <submittedName>
        <fullName evidence="20">ADAMTS18</fullName>
        <ecNumber evidence="20">3.4.24.-</ecNumber>
    </submittedName>
</protein>
<dbReference type="Pfam" id="PF05986">
    <property type="entry name" value="ADAMTS_spacer1"/>
    <property type="match status" value="1"/>
</dbReference>
<evidence type="ECO:0000313" key="20">
    <source>
        <dbReference type="EMBL" id="CAG2236571.1"/>
    </source>
</evidence>
<dbReference type="PANTHER" id="PTHR13723:SF293">
    <property type="entry name" value="A DISINTEGRIN AND METALLOPROTEINASE WITH THROMBOSPONDIN MOTIFS 18"/>
    <property type="match status" value="1"/>
</dbReference>
<dbReference type="Pfam" id="PF19236">
    <property type="entry name" value="ADAMTS_CR_3"/>
    <property type="match status" value="1"/>
</dbReference>
<sequence length="1365" mass="156484">MNLYTWRSYVALLVIPYMILQTCDCLLTDHSTEEIVIPYIVDSDGSFVSHELSHHVRHKRSSPSSSSSSSPYLYVNITGFGQTFHIDLKEEKELLAPGFKVYHRQNNVHSHKETFVRSQEKPWDETRCHFSGKVRSHRHGTAALSVCDGMRGIIRTADEDYIIEPHKSHKVKGQGQPHKMYKRSSLNQKQYYDSRSSRRTRKVKYPAAKGRKVNTQQLREDKSNTQQLRGDKSNTQQLRRDKFQGPEKSNTQQLRGENSNTQQLRGENSNTQQLRGENSNTQQLRRDKSNTQQLRRDKSNTQQQLKGDKSNTQQLRRDKFQGQEKPNTQQLRRDKSNTQQLRRDKSNTQQLRADKSNTKQLRRDKSNTHQLRRDKSNTQQLRRDKSNTQQLRRDKSNTQQPRRDKSNTQQLRGDKSNTQQLRGDKSNTQQPRRDKSNTQQPRRDKSNTQQPRRDKSNTQQLRRDKSNTQQLRRDKFQGPENLKIKPCKYSINKRSLKSDNNRHKRKDPLADRTVETLVVADKNLYQKHGDQNITTYTLTLFNMVAELFRDRSLGNKVSIVLVGLIILEGDEPGLTIGYHADKTLNSFCSWQAVLEGDRGRQHDHAILMTGMDLCSYKNSPCDTLGFAPIEGMCNRVRSCTINEDTGLTTAFTIAHEMGHNFGMFHDGEGNYCSQSAGKLMSPTLVSKDGLFQWSICSKAYLMRFLNTPQAQCLSNHSKNVAELSFPDKLPGELYDADMQCKWQFGDKAKLCGYDFGKDICKSLWCFRGRQRCETKFLPAAEGTSCGHGRWCRQGACVKFGQHGPSPVDGGWSEWSTWSECSRSCGGGVTKRERQCNKPLPQYGGMPCQGDDKVYKMCNVKVCPDGDGDFYDVQCTSYNKEPYRGWYLKWKPNHKLYDFNEPCILHCYAETYSYVFNIKHTAVDGMKCMDKNNLCINGVCKPIGCDWIVGSNASNDICGVCRGDNSTCRILSGEYTEQPKLNTYFPIAVLPKTARSIKIKENALSSNYLSIRDIFGKYLLNGEHRVAWPGEYKIGGAKFYYSRPYNEPETLTCDGPLTEDLVLEILVQDKNPGISYEYALPIDQHEKLTTRRSDMYSWSISVTACSEPCAGGSKTVSAFCRRNHYEEVDPAYCDSKSKPETGIFSCNQNPCPPRWVPEGWRECTKKCGGGKQKRKIMCRQKHSMSIDKAVKRKFCRNLPKPIKKRPCNSHACPPRWFKGKWSKCSVSCGEGFWSRKVVCKSKRVKGVRGNNIIADDSCRGNKPNITESCKKEECPPEDHFEWHLSPWGPCSQTCGDGSRSRYLRCNQIIGDKVQELSSNRMCFGLDKPDVAMVESCHLMPCPAAYVWLPQWHTRPWSQVCFLYCCF</sequence>
<feature type="compositionally biased region" description="Basic and acidic residues" evidence="17">
    <location>
        <begin position="431"/>
        <end position="477"/>
    </location>
</feature>
<evidence type="ECO:0000256" key="13">
    <source>
        <dbReference type="PIRSR" id="PIRSR613273-1"/>
    </source>
</evidence>
<evidence type="ECO:0000256" key="5">
    <source>
        <dbReference type="ARBA" id="ARBA00022723"/>
    </source>
</evidence>
<feature type="disulfide bond" evidence="15">
    <location>
        <begin position="835"/>
        <end position="847"/>
    </location>
</feature>
<feature type="disulfide bond" evidence="15">
    <location>
        <begin position="633"/>
        <end position="712"/>
    </location>
</feature>
<feature type="compositionally biased region" description="Polar residues" evidence="17">
    <location>
        <begin position="247"/>
        <end position="283"/>
    </location>
</feature>
<keyword evidence="2" id="KW-0964">Secreted</keyword>
<keyword evidence="5 14" id="KW-0479">Metal-binding</keyword>
<evidence type="ECO:0000256" key="16">
    <source>
        <dbReference type="PROSITE-ProRule" id="PRU00276"/>
    </source>
</evidence>
<keyword evidence="10" id="KW-0482">Metalloprotease</keyword>
<feature type="signal peptide" evidence="18">
    <location>
        <begin position="1"/>
        <end position="25"/>
    </location>
</feature>
<dbReference type="EMBL" id="CAJPWZ010002359">
    <property type="protein sequence ID" value="CAG2236571.1"/>
    <property type="molecule type" value="Genomic_DNA"/>
</dbReference>
<keyword evidence="12" id="KW-0325">Glycoprotein</keyword>
<evidence type="ECO:0000256" key="3">
    <source>
        <dbReference type="ARBA" id="ARBA00022530"/>
    </source>
</evidence>
<keyword evidence="4" id="KW-0645">Protease</keyword>
<dbReference type="GO" id="GO:0031012">
    <property type="term" value="C:extracellular matrix"/>
    <property type="evidence" value="ECO:0007669"/>
    <property type="project" value="TreeGrafter"/>
</dbReference>
<keyword evidence="14" id="KW-0106">Calcium</keyword>
<keyword evidence="7" id="KW-0677">Repeat</keyword>
<feature type="compositionally biased region" description="Basic residues" evidence="17">
    <location>
        <begin position="197"/>
        <end position="212"/>
    </location>
</feature>
<evidence type="ECO:0000256" key="6">
    <source>
        <dbReference type="ARBA" id="ARBA00022729"/>
    </source>
</evidence>
<dbReference type="CDD" id="cd04273">
    <property type="entry name" value="ZnMc_ADAMTS_like"/>
    <property type="match status" value="1"/>
</dbReference>
<keyword evidence="21" id="KW-1185">Reference proteome</keyword>
<accession>A0A8S3TS86</accession>
<dbReference type="PROSITE" id="PS50092">
    <property type="entry name" value="TSP1"/>
    <property type="match status" value="4"/>
</dbReference>
<feature type="disulfide bond" evidence="15">
    <location>
        <begin position="824"/>
        <end position="862"/>
    </location>
</feature>
<feature type="disulfide bond" evidence="15">
    <location>
        <begin position="614"/>
        <end position="621"/>
    </location>
</feature>
<reference evidence="20" key="1">
    <citation type="submission" date="2021-03" db="EMBL/GenBank/DDBJ databases">
        <authorList>
            <person name="Bekaert M."/>
        </authorList>
    </citation>
    <scope>NUCLEOTIDE SEQUENCE</scope>
</reference>
<comment type="cofactor">
    <cofactor evidence="14">
        <name>Zn(2+)</name>
        <dbReference type="ChEBI" id="CHEBI:29105"/>
    </cofactor>
    <text evidence="14">Binds 1 zinc ion per subunit.</text>
</comment>
<evidence type="ECO:0000256" key="1">
    <source>
        <dbReference type="ARBA" id="ARBA00004498"/>
    </source>
</evidence>
<dbReference type="FunFam" id="2.20.100.10:FF:000007">
    <property type="entry name" value="Thrombospondin 1"/>
    <property type="match status" value="1"/>
</dbReference>
<dbReference type="Proteomes" id="UP000683360">
    <property type="component" value="Unassembled WGS sequence"/>
</dbReference>
<dbReference type="GO" id="GO:0030198">
    <property type="term" value="P:extracellular matrix organization"/>
    <property type="evidence" value="ECO:0007669"/>
    <property type="project" value="InterPro"/>
</dbReference>
<dbReference type="PROSITE" id="PS50215">
    <property type="entry name" value="ADAM_MEPRO"/>
    <property type="match status" value="1"/>
</dbReference>
<keyword evidence="8 20" id="KW-0378">Hydrolase</keyword>
<dbReference type="PRINTS" id="PR01857">
    <property type="entry name" value="ADAMTSFAMILY"/>
</dbReference>
<keyword evidence="11 15" id="KW-1015">Disulfide bond</keyword>
<feature type="compositionally biased region" description="Basic and acidic residues" evidence="17">
    <location>
        <begin position="496"/>
        <end position="508"/>
    </location>
</feature>
<dbReference type="GO" id="GO:0046872">
    <property type="term" value="F:metal ion binding"/>
    <property type="evidence" value="ECO:0007669"/>
    <property type="project" value="UniProtKB-KW"/>
</dbReference>
<dbReference type="OrthoDB" id="10035764at2759"/>
<proteinExistence type="predicted"/>
<feature type="domain" description="Peptidase M12B" evidence="19">
    <location>
        <begin position="512"/>
        <end position="717"/>
    </location>
</feature>
<feature type="binding site" evidence="14">
    <location>
        <position position="603"/>
    </location>
    <ligand>
        <name>Ca(2+)</name>
        <dbReference type="ChEBI" id="CHEBI:29108"/>
        <label>1</label>
    </ligand>
</feature>
<dbReference type="Gene3D" id="2.20.100.10">
    <property type="entry name" value="Thrombospondin type-1 (TSP1) repeat"/>
    <property type="match status" value="4"/>
</dbReference>
<dbReference type="Pfam" id="PF00090">
    <property type="entry name" value="TSP_1"/>
    <property type="match status" value="1"/>
</dbReference>
<feature type="compositionally biased region" description="Basic and acidic residues" evidence="17">
    <location>
        <begin position="284"/>
        <end position="299"/>
    </location>
</feature>
<dbReference type="SUPFAM" id="SSF82895">
    <property type="entry name" value="TSP-1 type 1 repeat"/>
    <property type="match status" value="4"/>
</dbReference>
<dbReference type="SUPFAM" id="SSF55486">
    <property type="entry name" value="Metalloproteases ('zincins'), catalytic domain"/>
    <property type="match status" value="1"/>
</dbReference>
<feature type="binding site" evidence="14 16">
    <location>
        <position position="665"/>
    </location>
    <ligand>
        <name>Zn(2+)</name>
        <dbReference type="ChEBI" id="CHEBI:29105"/>
        <note>catalytic</note>
    </ligand>
</feature>
<evidence type="ECO:0000259" key="19">
    <source>
        <dbReference type="PROSITE" id="PS50215"/>
    </source>
</evidence>
<evidence type="ECO:0000256" key="10">
    <source>
        <dbReference type="ARBA" id="ARBA00023049"/>
    </source>
</evidence>
<evidence type="ECO:0000256" key="12">
    <source>
        <dbReference type="ARBA" id="ARBA00023180"/>
    </source>
</evidence>
<keyword evidence="6 18" id="KW-0732">Signal</keyword>
<evidence type="ECO:0000256" key="4">
    <source>
        <dbReference type="ARBA" id="ARBA00022670"/>
    </source>
</evidence>
<feature type="disulfide bond" evidence="15">
    <location>
        <begin position="785"/>
        <end position="796"/>
    </location>
</feature>
<feature type="binding site" evidence="14">
    <location>
        <position position="515"/>
    </location>
    <ligand>
        <name>Ca(2+)</name>
        <dbReference type="ChEBI" id="CHEBI:29108"/>
        <label>2</label>
    </ligand>
</feature>
<evidence type="ECO:0000256" key="14">
    <source>
        <dbReference type="PIRSR" id="PIRSR613273-2"/>
    </source>
</evidence>
<dbReference type="EC" id="3.4.24.-" evidence="20"/>
<dbReference type="InterPro" id="IPR041645">
    <property type="entry name" value="ADAMTS_CR_2"/>
</dbReference>
<feature type="disulfide bond" evidence="15">
    <location>
        <begin position="760"/>
        <end position="791"/>
    </location>
</feature>